<feature type="compositionally biased region" description="Basic and acidic residues" evidence="1">
    <location>
        <begin position="317"/>
        <end position="330"/>
    </location>
</feature>
<keyword evidence="4" id="KW-1185">Reference proteome</keyword>
<sequence>MLNEQVHKGAAGPKVVQCLVAASDCDDLSLVSYNSVRDCNLSAAPKTAPTSVHHQLGLLSKSTGEGLKLWQGYGGNIYFNAVRCQSMRINSAKYGKLKKDITKRWISKSCTPMYRKDGYQTQVVSSSKSDMEIPIASCSNLGSLRMRSCKEKKCKTATCRHCEIPKPLTGKICKGFSEKLLTETFQRLQENGDYRLKGESLSVSRGQVGDALVDPIDKVRQFNTQLKGRDVAVSLERGFPTLFSDSSFFSHSDHRSSTVVTANTDPFLKLPVLGNSDGKHRKSKTENGSSSENNNNELRPVFIIPFGSFDDPVDGEPESKRKADRREKPSSKSQADRNNNSPGSMEEAKNSSEKLDDSVITACSVDKVTDSSACTEENGQNSVKHSLPISANDEKSPCSPRSPKQTAPDFHLKREISNLSLSNYLKAVPTRSSHDQDSLTSPRSNLMPKMSYTKRSRALPTFYMVNNSLHQINPAGFSSPRTNTSQVYGGYFPTTGRNESKVFYAEISASSEKNSSPSGDGKMQGFSRRKRSTSPKKAVSNSQIPFFDVSDFEGEEGDQESNMDGSNTDSDESYNSASEIEHEAIPPLESDDSESDFQRNETTNSTRRRSSRGRPRGRGARGTAARGARSRSPANRRDEDNSAIRWGNRDENVVVSFPEYRGQHGPITLLEADSEPVNFFSLLFPEELWDILVEQTNLYVAQKQRKTWLCDTNKDEMKAFVGALYFMALHRLPNFDHYFSRDWVFAVPAMQSVFTRNRFWQLWQNFHLADNTRQPAPTDDAYDKLYKLRPMINGMKEKFEHSYNIGQKVCVDEHMVKGKGRNPFKQYLPMKPIKRGTKIWELACSCCGYLYDFQVYTGKSGGNAEKGLAHRVVTDLVAQLQDRGTVLYIDNFFTSIPLLQELSELSISVVGTIRNNRKNYPKALQGKNLLKQMKRGEFHTVASETTVCTVWKDTKHVSFLSNVHSSHGNCTITRKLRRGEQVNLPCPPCAVDYNKNMGAVDRHDQMVRNYAIDRKSRRWWVRMFVNFLDAIMVNAYIVYKENFRIMNMPPPQKPPKPLSHDKFMAGVIHKLIGNFSCRRQPGPAPAMPPPPFHGRDHDSVNLADLGLLKFGRCHHCCIGVKGAKRKETGFGCRSCMKRLCRSGCHEEYHRQNNIF</sequence>
<feature type="compositionally biased region" description="Basic residues" evidence="1">
    <location>
        <begin position="606"/>
        <end position="619"/>
    </location>
</feature>
<gene>
    <name evidence="3" type="primary">PGBD1</name>
    <name evidence="3" type="ORF">AWC38_SpisGene8778</name>
</gene>
<feature type="domain" description="PiggyBac transposable element-derived protein" evidence="2">
    <location>
        <begin position="676"/>
        <end position="1036"/>
    </location>
</feature>
<feature type="compositionally biased region" description="Polar residues" evidence="1">
    <location>
        <begin position="562"/>
        <end position="578"/>
    </location>
</feature>
<feature type="region of interest" description="Disordered" evidence="1">
    <location>
        <begin position="509"/>
        <end position="644"/>
    </location>
</feature>
<feature type="region of interest" description="Disordered" evidence="1">
    <location>
        <begin position="370"/>
        <end position="410"/>
    </location>
</feature>
<feature type="compositionally biased region" description="Basic and acidic residues" evidence="1">
    <location>
        <begin position="346"/>
        <end position="356"/>
    </location>
</feature>
<dbReference type="OrthoDB" id="6613190at2759"/>
<comment type="caution">
    <text evidence="3">The sequence shown here is derived from an EMBL/GenBank/DDBJ whole genome shotgun (WGS) entry which is preliminary data.</text>
</comment>
<dbReference type="PANTHER" id="PTHR46599">
    <property type="entry name" value="PIGGYBAC TRANSPOSABLE ELEMENT-DERIVED PROTEIN 4"/>
    <property type="match status" value="1"/>
</dbReference>
<proteinExistence type="predicted"/>
<evidence type="ECO:0000259" key="2">
    <source>
        <dbReference type="Pfam" id="PF13843"/>
    </source>
</evidence>
<feature type="compositionally biased region" description="Polar residues" evidence="1">
    <location>
        <begin position="331"/>
        <end position="343"/>
    </location>
</feature>
<dbReference type="InterPro" id="IPR029526">
    <property type="entry name" value="PGBD"/>
</dbReference>
<feature type="region of interest" description="Disordered" evidence="1">
    <location>
        <begin position="427"/>
        <end position="447"/>
    </location>
</feature>
<evidence type="ECO:0000313" key="4">
    <source>
        <dbReference type="Proteomes" id="UP000225706"/>
    </source>
</evidence>
<protein>
    <submittedName>
        <fullName evidence="3">PiggyBac transposable element-derived protein 1</fullName>
    </submittedName>
</protein>
<evidence type="ECO:0000313" key="3">
    <source>
        <dbReference type="EMBL" id="PFX26570.1"/>
    </source>
</evidence>
<dbReference type="AlphaFoldDB" id="A0A2B4SCM4"/>
<feature type="compositionally biased region" description="Acidic residues" evidence="1">
    <location>
        <begin position="550"/>
        <end position="561"/>
    </location>
</feature>
<dbReference type="Proteomes" id="UP000225706">
    <property type="component" value="Unassembled WGS sequence"/>
</dbReference>
<feature type="compositionally biased region" description="Basic and acidic residues" evidence="1">
    <location>
        <begin position="635"/>
        <end position="644"/>
    </location>
</feature>
<evidence type="ECO:0000256" key="1">
    <source>
        <dbReference type="SAM" id="MobiDB-lite"/>
    </source>
</evidence>
<feature type="compositionally biased region" description="Low complexity" evidence="1">
    <location>
        <begin position="286"/>
        <end position="297"/>
    </location>
</feature>
<dbReference type="Pfam" id="PF13843">
    <property type="entry name" value="DDE_Tnp_1_7"/>
    <property type="match status" value="1"/>
</dbReference>
<dbReference type="STRING" id="50429.A0A2B4SCM4"/>
<accession>A0A2B4SCM4</accession>
<feature type="compositionally biased region" description="Low complexity" evidence="1">
    <location>
        <begin position="621"/>
        <end position="633"/>
    </location>
</feature>
<dbReference type="PANTHER" id="PTHR46599:SF3">
    <property type="entry name" value="PIGGYBAC TRANSPOSABLE ELEMENT-DERIVED PROTEIN 4"/>
    <property type="match status" value="1"/>
</dbReference>
<reference evidence="4" key="1">
    <citation type="journal article" date="2017" name="bioRxiv">
        <title>Comparative analysis of the genomes of Stylophora pistillata and Acropora digitifera provides evidence for extensive differences between species of corals.</title>
        <authorList>
            <person name="Voolstra C.R."/>
            <person name="Li Y."/>
            <person name="Liew Y.J."/>
            <person name="Baumgarten S."/>
            <person name="Zoccola D."/>
            <person name="Flot J.-F."/>
            <person name="Tambutte S."/>
            <person name="Allemand D."/>
            <person name="Aranda M."/>
        </authorList>
    </citation>
    <scope>NUCLEOTIDE SEQUENCE [LARGE SCALE GENOMIC DNA]</scope>
</reference>
<organism evidence="3 4">
    <name type="scientific">Stylophora pistillata</name>
    <name type="common">Smooth cauliflower coral</name>
    <dbReference type="NCBI Taxonomy" id="50429"/>
    <lineage>
        <taxon>Eukaryota</taxon>
        <taxon>Metazoa</taxon>
        <taxon>Cnidaria</taxon>
        <taxon>Anthozoa</taxon>
        <taxon>Hexacorallia</taxon>
        <taxon>Scleractinia</taxon>
        <taxon>Astrocoeniina</taxon>
        <taxon>Pocilloporidae</taxon>
        <taxon>Stylophora</taxon>
    </lineage>
</organism>
<dbReference type="EMBL" id="LSMT01000123">
    <property type="protein sequence ID" value="PFX26570.1"/>
    <property type="molecule type" value="Genomic_DNA"/>
</dbReference>
<feature type="region of interest" description="Disordered" evidence="1">
    <location>
        <begin position="268"/>
        <end position="356"/>
    </location>
</feature>
<feature type="compositionally biased region" description="Polar residues" evidence="1">
    <location>
        <begin position="370"/>
        <end position="384"/>
    </location>
</feature>
<feature type="compositionally biased region" description="Polar residues" evidence="1">
    <location>
        <begin position="509"/>
        <end position="518"/>
    </location>
</feature>
<name>A0A2B4SCM4_STYPI</name>